<organism evidence="1 2">
    <name type="scientific">Microscilla marina ATCC 23134</name>
    <dbReference type="NCBI Taxonomy" id="313606"/>
    <lineage>
        <taxon>Bacteria</taxon>
        <taxon>Pseudomonadati</taxon>
        <taxon>Bacteroidota</taxon>
        <taxon>Cytophagia</taxon>
        <taxon>Cytophagales</taxon>
        <taxon>Microscillaceae</taxon>
        <taxon>Microscilla</taxon>
    </lineage>
</organism>
<gene>
    <name evidence="1" type="ORF">M23134_08270</name>
</gene>
<sequence length="45" mass="5367">MKKHLRAEKIKLLFDKSVVLIRVDLNKAKLFILKKLPFVTTLLFR</sequence>
<accession>A1ZQE6</accession>
<evidence type="ECO:0000313" key="2">
    <source>
        <dbReference type="Proteomes" id="UP000004095"/>
    </source>
</evidence>
<comment type="caution">
    <text evidence="1">The sequence shown here is derived from an EMBL/GenBank/DDBJ whole genome shotgun (WGS) entry which is preliminary data.</text>
</comment>
<keyword evidence="2" id="KW-1185">Reference proteome</keyword>
<dbReference type="Proteomes" id="UP000004095">
    <property type="component" value="Unassembled WGS sequence"/>
</dbReference>
<reference evidence="1 2" key="1">
    <citation type="submission" date="2007-01" db="EMBL/GenBank/DDBJ databases">
        <authorList>
            <person name="Haygood M."/>
            <person name="Podell S."/>
            <person name="Anderson C."/>
            <person name="Hopkinson B."/>
            <person name="Roe K."/>
            <person name="Barbeau K."/>
            <person name="Gaasterland T."/>
            <person name="Ferriera S."/>
            <person name="Johnson J."/>
            <person name="Kravitz S."/>
            <person name="Beeson K."/>
            <person name="Sutton G."/>
            <person name="Rogers Y.-H."/>
            <person name="Friedman R."/>
            <person name="Frazier M."/>
            <person name="Venter J.C."/>
        </authorList>
    </citation>
    <scope>NUCLEOTIDE SEQUENCE [LARGE SCALE GENOMIC DNA]</scope>
    <source>
        <strain evidence="1 2">ATCC 23134</strain>
    </source>
</reference>
<evidence type="ECO:0000313" key="1">
    <source>
        <dbReference type="EMBL" id="EAY27318.1"/>
    </source>
</evidence>
<dbReference type="EMBL" id="AAWS01000024">
    <property type="protein sequence ID" value="EAY27318.1"/>
    <property type="molecule type" value="Genomic_DNA"/>
</dbReference>
<name>A1ZQE6_MICM2</name>
<dbReference type="AlphaFoldDB" id="A1ZQE6"/>
<protein>
    <submittedName>
        <fullName evidence="1">Uncharacterized protein</fullName>
    </submittedName>
</protein>
<proteinExistence type="predicted"/>